<sequence>MKALILSAGQGSRLLPLTVSRPKCLIELSGLSLLEWQLQALAAAGVTEVVVVTGFSMDQVEAEVAKRAPAGLRVRTLYNPFYKLADNLATCWLVRAEMQGPCLILNGDTLIEPEIARRLLAAPDAPITVTIDRKPSYDSDDMKVHTEGSQLQAIGKTLTADVTNGESIGFLRFSAEGAARFVAEIERVMRLPEGVKLWYLSAINGLTQSGCEVRVVSIEGLEWGEVDFHPDVDRARALTAGWVQRWLKG</sequence>
<keyword evidence="6" id="KW-1185">Reference proteome</keyword>
<dbReference type="PATRIC" id="fig|1172194.4.peg.2898"/>
<gene>
    <name evidence="5" type="ORF">WQQ_29920</name>
</gene>
<dbReference type="InterPro" id="IPR029044">
    <property type="entry name" value="Nucleotide-diphossugar_trans"/>
</dbReference>
<evidence type="ECO:0000256" key="2">
    <source>
        <dbReference type="ARBA" id="ARBA00022695"/>
    </source>
</evidence>
<dbReference type="STRING" id="1172194.WQQ_29920"/>
<evidence type="ECO:0000256" key="3">
    <source>
        <dbReference type="ARBA" id="ARBA00022842"/>
    </source>
</evidence>
<evidence type="ECO:0000313" key="5">
    <source>
        <dbReference type="EMBL" id="EIT69410.1"/>
    </source>
</evidence>
<evidence type="ECO:0000313" key="6">
    <source>
        <dbReference type="Proteomes" id="UP000003704"/>
    </source>
</evidence>
<dbReference type="RefSeq" id="WP_007185933.1">
    <property type="nucleotide sequence ID" value="NZ_AKGD01000002.1"/>
</dbReference>
<dbReference type="Gene3D" id="3.90.550.10">
    <property type="entry name" value="Spore Coat Polysaccharide Biosynthesis Protein SpsA, Chain A"/>
    <property type="match status" value="1"/>
</dbReference>
<name>I8T635_9GAMM</name>
<dbReference type="CDD" id="cd02523">
    <property type="entry name" value="PC_cytidylyltransferase"/>
    <property type="match status" value="1"/>
</dbReference>
<dbReference type="GO" id="GO:0016779">
    <property type="term" value="F:nucleotidyltransferase activity"/>
    <property type="evidence" value="ECO:0007669"/>
    <property type="project" value="UniProtKB-KW"/>
</dbReference>
<proteinExistence type="predicted"/>
<dbReference type="OrthoDB" id="9788272at2"/>
<dbReference type="PANTHER" id="PTHR43584:SF8">
    <property type="entry name" value="N-ACETYLMURAMATE ALPHA-1-PHOSPHATE URIDYLYLTRANSFERASE"/>
    <property type="match status" value="1"/>
</dbReference>
<dbReference type="Pfam" id="PF12804">
    <property type="entry name" value="NTP_transf_3"/>
    <property type="match status" value="1"/>
</dbReference>
<accession>I8T635</accession>
<comment type="caution">
    <text evidence="5">The sequence shown here is derived from an EMBL/GenBank/DDBJ whole genome shotgun (WGS) entry which is preliminary data.</text>
</comment>
<dbReference type="PANTHER" id="PTHR43584">
    <property type="entry name" value="NUCLEOTIDYL TRANSFERASE"/>
    <property type="match status" value="1"/>
</dbReference>
<dbReference type="SUPFAM" id="SSF53448">
    <property type="entry name" value="Nucleotide-diphospho-sugar transferases"/>
    <property type="match status" value="1"/>
</dbReference>
<feature type="domain" description="MobA-like NTP transferase" evidence="4">
    <location>
        <begin position="3"/>
        <end position="129"/>
    </location>
</feature>
<dbReference type="EMBL" id="AKGD01000002">
    <property type="protein sequence ID" value="EIT69410.1"/>
    <property type="molecule type" value="Genomic_DNA"/>
</dbReference>
<keyword evidence="1 5" id="KW-0808">Transferase</keyword>
<protein>
    <submittedName>
        <fullName evidence="5">Nucleotidyl transferase</fullName>
    </submittedName>
</protein>
<organism evidence="5 6">
    <name type="scientific">Hydrocarboniphaga effusa AP103</name>
    <dbReference type="NCBI Taxonomy" id="1172194"/>
    <lineage>
        <taxon>Bacteria</taxon>
        <taxon>Pseudomonadati</taxon>
        <taxon>Pseudomonadota</taxon>
        <taxon>Gammaproteobacteria</taxon>
        <taxon>Nevskiales</taxon>
        <taxon>Nevskiaceae</taxon>
        <taxon>Hydrocarboniphaga</taxon>
    </lineage>
</organism>
<dbReference type="Proteomes" id="UP000003704">
    <property type="component" value="Unassembled WGS sequence"/>
</dbReference>
<reference evidence="5 6" key="1">
    <citation type="journal article" date="2012" name="J. Bacteriol.">
        <title>Genome Sequence of n-Alkane-Degrading Hydrocarboniphaga effusa Strain AP103T (ATCC BAA-332T).</title>
        <authorList>
            <person name="Chang H.K."/>
            <person name="Zylstra G.J."/>
            <person name="Chae J.C."/>
        </authorList>
    </citation>
    <scope>NUCLEOTIDE SEQUENCE [LARGE SCALE GENOMIC DNA]</scope>
    <source>
        <strain evidence="5 6">AP103</strain>
    </source>
</reference>
<dbReference type="AlphaFoldDB" id="I8T635"/>
<dbReference type="InterPro" id="IPR025877">
    <property type="entry name" value="MobA-like_NTP_Trfase"/>
</dbReference>
<keyword evidence="3" id="KW-0460">Magnesium</keyword>
<dbReference type="InterPro" id="IPR050065">
    <property type="entry name" value="GlmU-like"/>
</dbReference>
<evidence type="ECO:0000259" key="4">
    <source>
        <dbReference type="Pfam" id="PF12804"/>
    </source>
</evidence>
<evidence type="ECO:0000256" key="1">
    <source>
        <dbReference type="ARBA" id="ARBA00022679"/>
    </source>
</evidence>
<keyword evidence="2" id="KW-0548">Nucleotidyltransferase</keyword>